<dbReference type="SMART" id="SM00850">
    <property type="entry name" value="LytTR"/>
    <property type="match status" value="1"/>
</dbReference>
<reference evidence="5 6" key="1">
    <citation type="submission" date="2018-03" db="EMBL/GenBank/DDBJ databases">
        <authorList>
            <person name="Keele B.F."/>
        </authorList>
    </citation>
    <scope>NUCLEOTIDE SEQUENCE [LARGE SCALE GENOMIC DNA]</scope>
    <source>
        <strain evidence="5 6">YL28-9</strain>
    </source>
</reference>
<dbReference type="GO" id="GO:0000976">
    <property type="term" value="F:transcription cis-regulatory region binding"/>
    <property type="evidence" value="ECO:0007669"/>
    <property type="project" value="TreeGrafter"/>
</dbReference>
<dbReference type="PROSITE" id="PS50110">
    <property type="entry name" value="RESPONSE_REGULATORY"/>
    <property type="match status" value="1"/>
</dbReference>
<accession>A0A2T3HMQ2</accession>
<dbReference type="GO" id="GO:0005829">
    <property type="term" value="C:cytosol"/>
    <property type="evidence" value="ECO:0007669"/>
    <property type="project" value="TreeGrafter"/>
</dbReference>
<dbReference type="AlphaFoldDB" id="A0A2T3HMQ2"/>
<dbReference type="GO" id="GO:0032993">
    <property type="term" value="C:protein-DNA complex"/>
    <property type="evidence" value="ECO:0007669"/>
    <property type="project" value="TreeGrafter"/>
</dbReference>
<dbReference type="InterPro" id="IPR007492">
    <property type="entry name" value="LytTR_DNA-bd_dom"/>
</dbReference>
<comment type="caution">
    <text evidence="5">The sequence shown here is derived from an EMBL/GenBank/DDBJ whole genome shotgun (WGS) entry which is preliminary data.</text>
</comment>
<dbReference type="GO" id="GO:0000156">
    <property type="term" value="F:phosphorelay response regulator activity"/>
    <property type="evidence" value="ECO:0007669"/>
    <property type="project" value="TreeGrafter"/>
</dbReference>
<name>A0A2T3HMQ2_9SPHI</name>
<evidence type="ECO:0000313" key="5">
    <source>
        <dbReference type="EMBL" id="PST83673.1"/>
    </source>
</evidence>
<feature type="domain" description="HTH LytTR-type" evidence="4">
    <location>
        <begin position="128"/>
        <end position="195"/>
    </location>
</feature>
<dbReference type="SMART" id="SM00448">
    <property type="entry name" value="REC"/>
    <property type="match status" value="1"/>
</dbReference>
<evidence type="ECO:0000259" key="4">
    <source>
        <dbReference type="PROSITE" id="PS50930"/>
    </source>
</evidence>
<keyword evidence="1 5" id="KW-0238">DNA-binding</keyword>
<dbReference type="Pfam" id="PF00072">
    <property type="entry name" value="Response_reg"/>
    <property type="match status" value="1"/>
</dbReference>
<dbReference type="PANTHER" id="PTHR48111">
    <property type="entry name" value="REGULATOR OF RPOS"/>
    <property type="match status" value="1"/>
</dbReference>
<dbReference type="RefSeq" id="WP_107215937.1">
    <property type="nucleotide sequence ID" value="NZ_KZ686269.1"/>
</dbReference>
<dbReference type="Gene3D" id="3.40.50.2300">
    <property type="match status" value="1"/>
</dbReference>
<keyword evidence="2" id="KW-0597">Phosphoprotein</keyword>
<dbReference type="Proteomes" id="UP000240912">
    <property type="component" value="Unassembled WGS sequence"/>
</dbReference>
<dbReference type="GO" id="GO:0006355">
    <property type="term" value="P:regulation of DNA-templated transcription"/>
    <property type="evidence" value="ECO:0007669"/>
    <property type="project" value="TreeGrafter"/>
</dbReference>
<evidence type="ECO:0000256" key="1">
    <source>
        <dbReference type="ARBA" id="ARBA00023125"/>
    </source>
</evidence>
<keyword evidence="6" id="KW-1185">Reference proteome</keyword>
<dbReference type="InterPro" id="IPR001789">
    <property type="entry name" value="Sig_transdc_resp-reg_receiver"/>
</dbReference>
<dbReference type="PANTHER" id="PTHR48111:SF17">
    <property type="entry name" value="TRANSCRIPTIONAL REGULATORY PROTEIN YPDB"/>
    <property type="match status" value="1"/>
</dbReference>
<evidence type="ECO:0000256" key="2">
    <source>
        <dbReference type="PROSITE-ProRule" id="PRU00169"/>
    </source>
</evidence>
<protein>
    <submittedName>
        <fullName evidence="5">DNA-binding response regulator</fullName>
    </submittedName>
</protein>
<evidence type="ECO:0000313" key="6">
    <source>
        <dbReference type="Proteomes" id="UP000240912"/>
    </source>
</evidence>
<dbReference type="InterPro" id="IPR011006">
    <property type="entry name" value="CheY-like_superfamily"/>
</dbReference>
<dbReference type="PROSITE" id="PS50930">
    <property type="entry name" value="HTH_LYTTR"/>
    <property type="match status" value="1"/>
</dbReference>
<sequence>MITCIIVDDEPLAQEVLESHIKRHGQLQLLAKCSSAVMAFELLHHKQVDLIFLDIRMPGISGISFVRSLSNPPKIIFTTAYPEYALAGFDLDAVDYLLKPVTYELFARSIQKLLRIQPEIVSKDREYTYFKVSGKLVKVMHADIIFAQSVKDYIQLQTVSGRLLTHMTMKNLMQMLPARLFARIHRSYLVNRNMINIVSKTKVQIGAETIPVGNLYRSNLNFDIP</sequence>
<gene>
    <name evidence="5" type="ORF">C7T94_14165</name>
</gene>
<evidence type="ECO:0000259" key="3">
    <source>
        <dbReference type="PROSITE" id="PS50110"/>
    </source>
</evidence>
<dbReference type="OrthoDB" id="9787344at2"/>
<dbReference type="SUPFAM" id="SSF52172">
    <property type="entry name" value="CheY-like"/>
    <property type="match status" value="1"/>
</dbReference>
<dbReference type="Pfam" id="PF04397">
    <property type="entry name" value="LytTR"/>
    <property type="match status" value="1"/>
</dbReference>
<feature type="modified residue" description="4-aspartylphosphate" evidence="2">
    <location>
        <position position="54"/>
    </location>
</feature>
<feature type="domain" description="Response regulatory" evidence="3">
    <location>
        <begin position="3"/>
        <end position="114"/>
    </location>
</feature>
<dbReference type="Gene3D" id="2.40.50.1020">
    <property type="entry name" value="LytTr DNA-binding domain"/>
    <property type="match status" value="1"/>
</dbReference>
<proteinExistence type="predicted"/>
<dbReference type="EMBL" id="PYLS01000005">
    <property type="protein sequence ID" value="PST83673.1"/>
    <property type="molecule type" value="Genomic_DNA"/>
</dbReference>
<dbReference type="InterPro" id="IPR039420">
    <property type="entry name" value="WalR-like"/>
</dbReference>
<organism evidence="5 6">
    <name type="scientific">Pedobacter yulinensis</name>
    <dbReference type="NCBI Taxonomy" id="2126353"/>
    <lineage>
        <taxon>Bacteria</taxon>
        <taxon>Pseudomonadati</taxon>
        <taxon>Bacteroidota</taxon>
        <taxon>Sphingobacteriia</taxon>
        <taxon>Sphingobacteriales</taxon>
        <taxon>Sphingobacteriaceae</taxon>
        <taxon>Pedobacter</taxon>
    </lineage>
</organism>